<sequence>MADYWYQQKTISQVTQMLRGIRTSRSRSPDNFSSNDRTPPTERIVIYPSYCSQTLNSSAPFNLHVRGWLYSPGAMSRKNRLMIATAERLVGNPTVGSPGFDDDGLLDKGATSSTGDLLVDIDSDYPTIDKKLAGRSASNSWDNCQGAPRSPLRERMAAVLHKSLGDREIAIDIEGGLETERYYLVTDEGGRFNTTYPLTFQPTRVVVSSSETSSSVDPIVIQPHGVTVISDIDDTIRHTGVTGGKREVLQNVLVKSFEDVRLDGISEWYRHMEERGAVFHYVSNSPWQLYQPIIEFLSYEDFPVGTLHLKQYQGILNGLMEPVVTRKKTTLERIVKDFPSRQFILIGDSGEADLEAYVRLALEFPSQILAIYIRDITLPVDADLSEVFPSDSTEEESDLIDLSEHKIPPPIPPKPAHLVRRKPVASSNALLEEAKCYSEQEHARSSGVGEAIMGLGVRNAAKAAAASAIDCASRKIYNTDGDKPPPLPPRVRQATNQTAPMVISSSQDYCDYDHDKMDSAEKRIYMWKRRLQAARKALPANIQIRLFRTAADVEAESLNLIKKERLL</sequence>
<dbReference type="OrthoDB" id="541883at2759"/>
<reference evidence="2 3" key="1">
    <citation type="submission" date="2017-04" db="EMBL/GenBank/DDBJ databases">
        <title>Genome sequencing of [Candida] sorbophila.</title>
        <authorList>
            <person name="Ahn J.O."/>
        </authorList>
    </citation>
    <scope>NUCLEOTIDE SEQUENCE [LARGE SCALE GENOMIC DNA]</scope>
    <source>
        <strain evidence="2 3">DS02</strain>
    </source>
</reference>
<dbReference type="EMBL" id="NDIQ01000001">
    <property type="protein sequence ID" value="PRT52665.1"/>
    <property type="molecule type" value="Genomic_DNA"/>
</dbReference>
<dbReference type="GO" id="GO:0030479">
    <property type="term" value="C:actin cortical patch"/>
    <property type="evidence" value="ECO:0007669"/>
    <property type="project" value="TreeGrafter"/>
</dbReference>
<evidence type="ECO:0000313" key="3">
    <source>
        <dbReference type="Proteomes" id="UP000238350"/>
    </source>
</evidence>
<evidence type="ECO:0000259" key="1">
    <source>
        <dbReference type="Pfam" id="PF09949"/>
    </source>
</evidence>
<gene>
    <name evidence="2" type="ORF">B9G98_00285</name>
</gene>
<organism evidence="2 3">
    <name type="scientific">Wickerhamiella sorbophila</name>
    <dbReference type="NCBI Taxonomy" id="45607"/>
    <lineage>
        <taxon>Eukaryota</taxon>
        <taxon>Fungi</taxon>
        <taxon>Dikarya</taxon>
        <taxon>Ascomycota</taxon>
        <taxon>Saccharomycotina</taxon>
        <taxon>Dipodascomycetes</taxon>
        <taxon>Dipodascales</taxon>
        <taxon>Trichomonascaceae</taxon>
        <taxon>Wickerhamiella</taxon>
    </lineage>
</organism>
<feature type="domain" description="Phosphatidate phosphatase APP1 catalytic" evidence="1">
    <location>
        <begin position="226"/>
        <end position="375"/>
    </location>
</feature>
<dbReference type="Pfam" id="PF09949">
    <property type="entry name" value="APP1_cat"/>
    <property type="match status" value="1"/>
</dbReference>
<dbReference type="GeneID" id="36514034"/>
<dbReference type="GO" id="GO:0008195">
    <property type="term" value="F:phosphatidate phosphatase activity"/>
    <property type="evidence" value="ECO:0007669"/>
    <property type="project" value="InterPro"/>
</dbReference>
<dbReference type="Proteomes" id="UP000238350">
    <property type="component" value="Unassembled WGS sequence"/>
</dbReference>
<dbReference type="RefSeq" id="XP_024662611.1">
    <property type="nucleotide sequence ID" value="XM_024806843.1"/>
</dbReference>
<keyword evidence="3" id="KW-1185">Reference proteome</keyword>
<dbReference type="PANTHER" id="PTHR28208:SF3">
    <property type="entry name" value="PHOSPHATIDATE PHOSPHATASE APP1"/>
    <property type="match status" value="1"/>
</dbReference>
<dbReference type="InterPro" id="IPR019236">
    <property type="entry name" value="APP1_cat"/>
</dbReference>
<dbReference type="PANTHER" id="PTHR28208">
    <property type="entry name" value="PHOSPHATIDATE PHOSPHATASE APP1"/>
    <property type="match status" value="1"/>
</dbReference>
<protein>
    <submittedName>
        <fullName evidence="2">Phosphatidate phosphatase APP1</fullName>
    </submittedName>
</protein>
<dbReference type="InterPro" id="IPR052935">
    <property type="entry name" value="Mg2+_PAP"/>
</dbReference>
<dbReference type="SUPFAM" id="SSF56784">
    <property type="entry name" value="HAD-like"/>
    <property type="match status" value="1"/>
</dbReference>
<dbReference type="AlphaFoldDB" id="A0A2T0FCH3"/>
<dbReference type="STRING" id="45607.A0A2T0FCH3"/>
<accession>A0A2T0FCH3</accession>
<dbReference type="InterPro" id="IPR036412">
    <property type="entry name" value="HAD-like_sf"/>
</dbReference>
<name>A0A2T0FCH3_9ASCO</name>
<proteinExistence type="predicted"/>
<comment type="caution">
    <text evidence="2">The sequence shown here is derived from an EMBL/GenBank/DDBJ whole genome shotgun (WGS) entry which is preliminary data.</text>
</comment>
<evidence type="ECO:0000313" key="2">
    <source>
        <dbReference type="EMBL" id="PRT52665.1"/>
    </source>
</evidence>